<keyword evidence="5" id="KW-0966">Cell projection</keyword>
<keyword evidence="3" id="KW-0970">Cilium biogenesis/degradation</keyword>
<dbReference type="GeneID" id="108744226"/>
<dbReference type="Proteomes" id="UP000192223">
    <property type="component" value="Unplaced"/>
</dbReference>
<sequence length="80" mass="8821">MAEVHILGNIKTAKGFPKQNLFCNWSFQFGNNWNLISGKAEGKTFCSSSEVDEVCYWNLPFDLHFAISGIIVIPGGPSVV</sequence>
<accession>A0A1W4XSE8</accession>
<keyword evidence="4" id="KW-0206">Cytoskeleton</keyword>
<evidence type="ECO:0000256" key="6">
    <source>
        <dbReference type="ARBA" id="ARBA00038411"/>
    </source>
</evidence>
<dbReference type="STRING" id="224129.A0A1W4XSE8"/>
<dbReference type="InterPro" id="IPR010796">
    <property type="entry name" value="C2_B9-type_dom"/>
</dbReference>
<dbReference type="PANTHER" id="PTHR12968:SF2">
    <property type="entry name" value="B9 DOMAIN-CONTAINING PROTEIN 2"/>
    <property type="match status" value="1"/>
</dbReference>
<comment type="similarity">
    <text evidence="6">Belongs to the B9D family.</text>
</comment>
<dbReference type="KEGG" id="apln:108744226"/>
<name>A0A1W4XSE8_AGRPL</name>
<dbReference type="PANTHER" id="PTHR12968">
    <property type="entry name" value="B9 DOMAIN-CONTAINING"/>
    <property type="match status" value="1"/>
</dbReference>
<evidence type="ECO:0000256" key="4">
    <source>
        <dbReference type="ARBA" id="ARBA00023212"/>
    </source>
</evidence>
<dbReference type="GO" id="GO:0060271">
    <property type="term" value="P:cilium assembly"/>
    <property type="evidence" value="ECO:0007669"/>
    <property type="project" value="TreeGrafter"/>
</dbReference>
<dbReference type="Pfam" id="PF07162">
    <property type="entry name" value="B9-C2"/>
    <property type="match status" value="1"/>
</dbReference>
<evidence type="ECO:0000256" key="3">
    <source>
        <dbReference type="ARBA" id="ARBA00022794"/>
    </source>
</evidence>
<evidence type="ECO:0000313" key="8">
    <source>
        <dbReference type="Proteomes" id="UP000192223"/>
    </source>
</evidence>
<proteinExistence type="inferred from homology"/>
<gene>
    <name evidence="9" type="primary">LOC108744226</name>
</gene>
<organism evidence="8 9">
    <name type="scientific">Agrilus planipennis</name>
    <name type="common">Emerald ash borer</name>
    <name type="synonym">Agrilus marcopoli</name>
    <dbReference type="NCBI Taxonomy" id="224129"/>
    <lineage>
        <taxon>Eukaryota</taxon>
        <taxon>Metazoa</taxon>
        <taxon>Ecdysozoa</taxon>
        <taxon>Arthropoda</taxon>
        <taxon>Hexapoda</taxon>
        <taxon>Insecta</taxon>
        <taxon>Pterygota</taxon>
        <taxon>Neoptera</taxon>
        <taxon>Endopterygota</taxon>
        <taxon>Coleoptera</taxon>
        <taxon>Polyphaga</taxon>
        <taxon>Elateriformia</taxon>
        <taxon>Buprestoidea</taxon>
        <taxon>Buprestidae</taxon>
        <taxon>Agrilinae</taxon>
        <taxon>Agrilus</taxon>
    </lineage>
</organism>
<comment type="subcellular location">
    <subcellularLocation>
        <location evidence="1">Cytoplasm</location>
        <location evidence="1">Cytoskeleton</location>
        <location evidence="1">Cilium basal body</location>
    </subcellularLocation>
</comment>
<evidence type="ECO:0000313" key="9">
    <source>
        <dbReference type="RefSeq" id="XP_018335388.1"/>
    </source>
</evidence>
<dbReference type="OrthoDB" id="184109at2759"/>
<dbReference type="GO" id="GO:0036038">
    <property type="term" value="C:MKS complex"/>
    <property type="evidence" value="ECO:0007669"/>
    <property type="project" value="TreeGrafter"/>
</dbReference>
<dbReference type="AlphaFoldDB" id="A0A1W4XSE8"/>
<reference evidence="9" key="1">
    <citation type="submission" date="2025-08" db="UniProtKB">
        <authorList>
            <consortium name="RefSeq"/>
        </authorList>
    </citation>
    <scope>IDENTIFICATION</scope>
    <source>
        <tissue evidence="9">Entire body</tissue>
    </source>
</reference>
<protein>
    <recommendedName>
        <fullName evidence="7">B9 domain-containing protein 2</fullName>
    </recommendedName>
</protein>
<keyword evidence="2" id="KW-0963">Cytoplasm</keyword>
<evidence type="ECO:0000256" key="7">
    <source>
        <dbReference type="ARBA" id="ARBA00039272"/>
    </source>
</evidence>
<evidence type="ECO:0000256" key="1">
    <source>
        <dbReference type="ARBA" id="ARBA00004120"/>
    </source>
</evidence>
<dbReference type="PROSITE" id="PS51381">
    <property type="entry name" value="C2_B9"/>
    <property type="match status" value="1"/>
</dbReference>
<evidence type="ECO:0000256" key="5">
    <source>
        <dbReference type="ARBA" id="ARBA00023273"/>
    </source>
</evidence>
<evidence type="ECO:0000256" key="2">
    <source>
        <dbReference type="ARBA" id="ARBA00022490"/>
    </source>
</evidence>
<keyword evidence="8" id="KW-1185">Reference proteome</keyword>
<dbReference type="RefSeq" id="XP_018335388.1">
    <property type="nucleotide sequence ID" value="XM_018479886.1"/>
</dbReference>